<sequence length="90" mass="10184">MSKVYQAKVFRSGNSLALRLPAALGLAEGTEMTLREEQGRYVFEPVEAPRKTIDLTGIAGSMPWLKPIEREDFEMEPRALDWEGKMLGRD</sequence>
<reference evidence="2 3" key="1">
    <citation type="submission" date="2014-11" db="EMBL/GenBank/DDBJ databases">
        <title>Whole genome shotgun sequence of Sphingomonas parapaucimobilis NBRC 15100.</title>
        <authorList>
            <person name="Katano-Makiyama Y."/>
            <person name="Hosoyama A."/>
            <person name="Hashimoto M."/>
            <person name="Hosoyama Y."/>
            <person name="Noguchi M."/>
            <person name="Numata M."/>
            <person name="Tsuchikane K."/>
            <person name="Hirakata S."/>
            <person name="Uohara A."/>
            <person name="Shimodaira J."/>
            <person name="Ohji S."/>
            <person name="Ichikawa N."/>
            <person name="Kimura A."/>
            <person name="Yamazoe A."/>
            <person name="Fujita N."/>
        </authorList>
    </citation>
    <scope>NUCLEOTIDE SEQUENCE [LARGE SCALE GENOMIC DNA]</scope>
    <source>
        <strain evidence="2 3">NBRC 15100</strain>
    </source>
</reference>
<dbReference type="OrthoDB" id="7173678at2"/>
<name>A0A0A1W4F3_9SPHN</name>
<dbReference type="Proteomes" id="UP000032305">
    <property type="component" value="Unassembled WGS sequence"/>
</dbReference>
<dbReference type="AlphaFoldDB" id="A0A0A1W4F3"/>
<gene>
    <name evidence="2" type="ORF">SP5_010_00560</name>
</gene>
<dbReference type="SUPFAM" id="SSF89447">
    <property type="entry name" value="AbrB/MazE/MraZ-like"/>
    <property type="match status" value="1"/>
</dbReference>
<accession>A0A0A1W4F3</accession>
<evidence type="ECO:0000259" key="1">
    <source>
        <dbReference type="SMART" id="SM00966"/>
    </source>
</evidence>
<dbReference type="RefSeq" id="WP_042483506.1">
    <property type="nucleotide sequence ID" value="NZ_BBPI01000010.1"/>
</dbReference>
<dbReference type="SMART" id="SM00966">
    <property type="entry name" value="SpoVT_AbrB"/>
    <property type="match status" value="1"/>
</dbReference>
<comment type="caution">
    <text evidence="2">The sequence shown here is derived from an EMBL/GenBank/DDBJ whole genome shotgun (WGS) entry which is preliminary data.</text>
</comment>
<dbReference type="GO" id="GO:0003677">
    <property type="term" value="F:DNA binding"/>
    <property type="evidence" value="ECO:0007669"/>
    <property type="project" value="InterPro"/>
</dbReference>
<proteinExistence type="predicted"/>
<feature type="domain" description="SpoVT-AbrB" evidence="1">
    <location>
        <begin position="10"/>
        <end position="51"/>
    </location>
</feature>
<dbReference type="Gene3D" id="2.10.260.10">
    <property type="match status" value="1"/>
</dbReference>
<keyword evidence="3" id="KW-1185">Reference proteome</keyword>
<dbReference type="InterPro" id="IPR037914">
    <property type="entry name" value="SpoVT-AbrB_sf"/>
</dbReference>
<evidence type="ECO:0000313" key="3">
    <source>
        <dbReference type="Proteomes" id="UP000032305"/>
    </source>
</evidence>
<protein>
    <recommendedName>
        <fullName evidence="1">SpoVT-AbrB domain-containing protein</fullName>
    </recommendedName>
</protein>
<dbReference type="EMBL" id="BBPI01000010">
    <property type="protein sequence ID" value="GAL99763.1"/>
    <property type="molecule type" value="Genomic_DNA"/>
</dbReference>
<dbReference type="InterPro" id="IPR007159">
    <property type="entry name" value="SpoVT-AbrB_dom"/>
</dbReference>
<evidence type="ECO:0000313" key="2">
    <source>
        <dbReference type="EMBL" id="GAL99763.1"/>
    </source>
</evidence>
<organism evidence="2 3">
    <name type="scientific">Sphingomonas parapaucimobilis NBRC 15100</name>
    <dbReference type="NCBI Taxonomy" id="1219049"/>
    <lineage>
        <taxon>Bacteria</taxon>
        <taxon>Pseudomonadati</taxon>
        <taxon>Pseudomonadota</taxon>
        <taxon>Alphaproteobacteria</taxon>
        <taxon>Sphingomonadales</taxon>
        <taxon>Sphingomonadaceae</taxon>
        <taxon>Sphingomonas</taxon>
    </lineage>
</organism>
<dbReference type="eggNOG" id="COG4456">
    <property type="taxonomic scope" value="Bacteria"/>
</dbReference>